<proteinExistence type="predicted"/>
<dbReference type="OrthoDB" id="3069130at2759"/>
<evidence type="ECO:0000313" key="2">
    <source>
        <dbReference type="Proteomes" id="UP000257109"/>
    </source>
</evidence>
<keyword evidence="2" id="KW-1185">Reference proteome</keyword>
<comment type="caution">
    <text evidence="1">The sequence shown here is derived from an EMBL/GenBank/DDBJ whole genome shotgun (WGS) entry which is preliminary data.</text>
</comment>
<gene>
    <name evidence="1" type="ORF">CR513_41045</name>
</gene>
<organism evidence="1 2">
    <name type="scientific">Mucuna pruriens</name>
    <name type="common">Velvet bean</name>
    <name type="synonym">Dolichos pruriens</name>
    <dbReference type="NCBI Taxonomy" id="157652"/>
    <lineage>
        <taxon>Eukaryota</taxon>
        <taxon>Viridiplantae</taxon>
        <taxon>Streptophyta</taxon>
        <taxon>Embryophyta</taxon>
        <taxon>Tracheophyta</taxon>
        <taxon>Spermatophyta</taxon>
        <taxon>Magnoliopsida</taxon>
        <taxon>eudicotyledons</taxon>
        <taxon>Gunneridae</taxon>
        <taxon>Pentapetalae</taxon>
        <taxon>rosids</taxon>
        <taxon>fabids</taxon>
        <taxon>Fabales</taxon>
        <taxon>Fabaceae</taxon>
        <taxon>Papilionoideae</taxon>
        <taxon>50 kb inversion clade</taxon>
        <taxon>NPAAA clade</taxon>
        <taxon>indigoferoid/millettioid clade</taxon>
        <taxon>Phaseoleae</taxon>
        <taxon>Mucuna</taxon>
    </lineage>
</organism>
<feature type="non-terminal residue" evidence="1">
    <location>
        <position position="1"/>
    </location>
</feature>
<protein>
    <submittedName>
        <fullName evidence="1">Uncharacterized protein</fullName>
    </submittedName>
</protein>
<evidence type="ECO:0000313" key="1">
    <source>
        <dbReference type="EMBL" id="RDX78649.1"/>
    </source>
</evidence>
<dbReference type="AlphaFoldDB" id="A0A371FK07"/>
<sequence>MYLLIFVARKPEYMSDEEWEFEHQQGSVLNKEMRRKAQGSPSQFEMSNDDVTKVIGVGDVCLQTNTGI</sequence>
<accession>A0A371FK07</accession>
<dbReference type="EMBL" id="QJKJ01008800">
    <property type="protein sequence ID" value="RDX78649.1"/>
    <property type="molecule type" value="Genomic_DNA"/>
</dbReference>
<name>A0A371FK07_MUCPR</name>
<reference evidence="1" key="1">
    <citation type="submission" date="2018-05" db="EMBL/GenBank/DDBJ databases">
        <title>Draft genome of Mucuna pruriens seed.</title>
        <authorList>
            <person name="Nnadi N.E."/>
            <person name="Vos R."/>
            <person name="Hasami M.H."/>
            <person name="Devisetty U.K."/>
            <person name="Aguiy J.C."/>
        </authorList>
    </citation>
    <scope>NUCLEOTIDE SEQUENCE [LARGE SCALE GENOMIC DNA]</scope>
    <source>
        <strain evidence="1">JCA_2017</strain>
    </source>
</reference>
<dbReference type="Proteomes" id="UP000257109">
    <property type="component" value="Unassembled WGS sequence"/>
</dbReference>